<dbReference type="PANTHER" id="PTHR30011">
    <property type="entry name" value="ALKANESULFONATE MONOOXYGENASE-RELATED"/>
    <property type="match status" value="1"/>
</dbReference>
<keyword evidence="7" id="KW-1185">Reference proteome</keyword>
<protein>
    <submittedName>
        <fullName evidence="6">Monooxygenase</fullName>
    </submittedName>
</protein>
<dbReference type="SUPFAM" id="SSF51679">
    <property type="entry name" value="Bacterial luciferase-like"/>
    <property type="match status" value="1"/>
</dbReference>
<evidence type="ECO:0000256" key="2">
    <source>
        <dbReference type="ARBA" id="ARBA00022643"/>
    </source>
</evidence>
<keyword evidence="4 6" id="KW-0503">Monooxygenase</keyword>
<keyword evidence="1" id="KW-0285">Flavoprotein</keyword>
<accession>A0ABN6Y1T4</accession>
<sequence length="288" mass="30799">MIRASFSAPLTGAIGLVPVVHSLYNEPFHVATQVASLDTASLGRAGWIVGADPDPAIAARHGRTPLAAGDVGDEIADVVEVVRRLWDSWEDDAVIRDVATGRYLDRDRLHYADFEGKRFSVKGPSILPRSPQGQSVVFAAEGTAAEVDVVLLDADLAEGRDAAETARARYGDDVRLVLQLDVVLDRAGRTGQQRLDELDAHSPWPGSGHARYVGTAAGLGELLVELSRVVDGVRIRPAVLDSDLDEIGRAVLPVLRALGVFRSPVAGATLRETLGLSHPANRFAKVTR</sequence>
<dbReference type="PANTHER" id="PTHR30011:SF16">
    <property type="entry name" value="C2H2 FINGER DOMAIN TRANSCRIPTION FACTOR (EUROFUNG)-RELATED"/>
    <property type="match status" value="1"/>
</dbReference>
<dbReference type="Proteomes" id="UP001321486">
    <property type="component" value="Chromosome"/>
</dbReference>
<dbReference type="InterPro" id="IPR036661">
    <property type="entry name" value="Luciferase-like_sf"/>
</dbReference>
<organism evidence="6 7">
    <name type="scientific">Frondihabitans sucicola</name>
    <dbReference type="NCBI Taxonomy" id="1268041"/>
    <lineage>
        <taxon>Bacteria</taxon>
        <taxon>Bacillati</taxon>
        <taxon>Actinomycetota</taxon>
        <taxon>Actinomycetes</taxon>
        <taxon>Micrococcales</taxon>
        <taxon>Microbacteriaceae</taxon>
        <taxon>Frondihabitans</taxon>
    </lineage>
</organism>
<dbReference type="Gene3D" id="3.20.20.30">
    <property type="entry name" value="Luciferase-like domain"/>
    <property type="match status" value="1"/>
</dbReference>
<evidence type="ECO:0000256" key="4">
    <source>
        <dbReference type="ARBA" id="ARBA00023033"/>
    </source>
</evidence>
<evidence type="ECO:0000313" key="6">
    <source>
        <dbReference type="EMBL" id="BDZ51312.1"/>
    </source>
</evidence>
<keyword evidence="2" id="KW-0288">FMN</keyword>
<dbReference type="InterPro" id="IPR051260">
    <property type="entry name" value="Diverse_substr_monoxygenases"/>
</dbReference>
<dbReference type="GO" id="GO:0004497">
    <property type="term" value="F:monooxygenase activity"/>
    <property type="evidence" value="ECO:0007669"/>
    <property type="project" value="UniProtKB-KW"/>
</dbReference>
<dbReference type="InterPro" id="IPR011251">
    <property type="entry name" value="Luciferase-like_dom"/>
</dbReference>
<feature type="domain" description="Luciferase-like" evidence="5">
    <location>
        <begin position="6"/>
        <end position="198"/>
    </location>
</feature>
<dbReference type="EMBL" id="AP027732">
    <property type="protein sequence ID" value="BDZ51312.1"/>
    <property type="molecule type" value="Genomic_DNA"/>
</dbReference>
<dbReference type="Pfam" id="PF00296">
    <property type="entry name" value="Bac_luciferase"/>
    <property type="match status" value="1"/>
</dbReference>
<keyword evidence="3" id="KW-0560">Oxidoreductase</keyword>
<evidence type="ECO:0000259" key="5">
    <source>
        <dbReference type="Pfam" id="PF00296"/>
    </source>
</evidence>
<dbReference type="RefSeq" id="WP_286344096.1">
    <property type="nucleotide sequence ID" value="NZ_AP027732.1"/>
</dbReference>
<evidence type="ECO:0000256" key="3">
    <source>
        <dbReference type="ARBA" id="ARBA00023002"/>
    </source>
</evidence>
<proteinExistence type="predicted"/>
<gene>
    <name evidence="6" type="ORF">GCM10025867_35530</name>
</gene>
<reference evidence="7" key="1">
    <citation type="journal article" date="2019" name="Int. J. Syst. Evol. Microbiol.">
        <title>The Global Catalogue of Microorganisms (GCM) 10K type strain sequencing project: providing services to taxonomists for standard genome sequencing and annotation.</title>
        <authorList>
            <consortium name="The Broad Institute Genomics Platform"/>
            <consortium name="The Broad Institute Genome Sequencing Center for Infectious Disease"/>
            <person name="Wu L."/>
            <person name="Ma J."/>
        </authorList>
    </citation>
    <scope>NUCLEOTIDE SEQUENCE [LARGE SCALE GENOMIC DNA]</scope>
    <source>
        <strain evidence="7">NBRC 108728</strain>
    </source>
</reference>
<evidence type="ECO:0000256" key="1">
    <source>
        <dbReference type="ARBA" id="ARBA00022630"/>
    </source>
</evidence>
<evidence type="ECO:0000313" key="7">
    <source>
        <dbReference type="Proteomes" id="UP001321486"/>
    </source>
</evidence>
<name>A0ABN6Y1T4_9MICO</name>